<accession>A0A1I2IJ24</accession>
<dbReference type="PRINTS" id="PR00133">
    <property type="entry name" value="GLHYDRLASE3"/>
</dbReference>
<dbReference type="InterPro" id="IPR001764">
    <property type="entry name" value="Glyco_hydro_3_N"/>
</dbReference>
<dbReference type="STRING" id="380248.SAMN05216251_113141"/>
<dbReference type="OrthoDB" id="9803863at2"/>
<evidence type="ECO:0000256" key="1">
    <source>
        <dbReference type="ARBA" id="ARBA00000448"/>
    </source>
</evidence>
<dbReference type="SMART" id="SM01217">
    <property type="entry name" value="Fn3_like"/>
    <property type="match status" value="1"/>
</dbReference>
<dbReference type="FunFam" id="3.20.20.300:FF:000005">
    <property type="entry name" value="Periplasmic beta-glucosidase"/>
    <property type="match status" value="1"/>
</dbReference>
<evidence type="ECO:0000313" key="12">
    <source>
        <dbReference type="Proteomes" id="UP000199323"/>
    </source>
</evidence>
<dbReference type="InterPro" id="IPR036881">
    <property type="entry name" value="Glyco_hydro_3_C_sf"/>
</dbReference>
<keyword evidence="6 9" id="KW-0326">Glycosidase</keyword>
<dbReference type="EC" id="3.2.1.21" evidence="3"/>
<dbReference type="FunFam" id="2.60.40.10:FF:000495">
    <property type="entry name" value="Periplasmic beta-glucosidase"/>
    <property type="match status" value="1"/>
</dbReference>
<dbReference type="SUPFAM" id="SSF52279">
    <property type="entry name" value="Beta-D-glucan exohydrolase, C-terminal domain"/>
    <property type="match status" value="1"/>
</dbReference>
<evidence type="ECO:0000259" key="10">
    <source>
        <dbReference type="SMART" id="SM01217"/>
    </source>
</evidence>
<evidence type="ECO:0000256" key="7">
    <source>
        <dbReference type="ARBA" id="ARBA00058905"/>
    </source>
</evidence>
<dbReference type="InterPro" id="IPR051915">
    <property type="entry name" value="Cellulose_Degrad_GH3"/>
</dbReference>
<dbReference type="InterPro" id="IPR036962">
    <property type="entry name" value="Glyco_hydro_3_N_sf"/>
</dbReference>
<dbReference type="Gene3D" id="2.60.40.10">
    <property type="entry name" value="Immunoglobulins"/>
    <property type="match status" value="1"/>
</dbReference>
<evidence type="ECO:0000256" key="4">
    <source>
        <dbReference type="ARBA" id="ARBA00022729"/>
    </source>
</evidence>
<dbReference type="EMBL" id="FONG01000013">
    <property type="protein sequence ID" value="SFF40856.1"/>
    <property type="molecule type" value="Genomic_DNA"/>
</dbReference>
<name>A0A1I2IJ24_9ACTN</name>
<comment type="function">
    <text evidence="7">Catalyzes the hydrolysis of a non-reducing terminal alpha-L-arabinopyranosidic linkage in ginsenoside Rb2 (alpha-L-arabinopyranosyl-(1-&gt;6)-alpha-D-glucopyranosyl) to release alpha-D-glucopyranosyl (Rd). It is not able to hydrolyze alpha-L-arabinofuranosyl-(1-&gt;6)-alpha-D-glucopyranosyl (Rc).</text>
</comment>
<comment type="similarity">
    <text evidence="2 9">Belongs to the glycosyl hydrolase 3 family.</text>
</comment>
<feature type="domain" description="Fibronectin type III-like" evidence="10">
    <location>
        <begin position="633"/>
        <end position="704"/>
    </location>
</feature>
<dbReference type="InterPro" id="IPR013783">
    <property type="entry name" value="Ig-like_fold"/>
</dbReference>
<dbReference type="Gene3D" id="3.40.50.1700">
    <property type="entry name" value="Glycoside hydrolase family 3 C-terminal domain"/>
    <property type="match status" value="1"/>
</dbReference>
<dbReference type="PANTHER" id="PTHR30620:SF16">
    <property type="entry name" value="LYSOSOMAL BETA GLUCOSIDASE"/>
    <property type="match status" value="1"/>
</dbReference>
<keyword evidence="5 9" id="KW-0378">Hydrolase</keyword>
<dbReference type="InterPro" id="IPR002772">
    <property type="entry name" value="Glyco_hydro_3_C"/>
</dbReference>
<keyword evidence="4" id="KW-0732">Signal</keyword>
<keyword evidence="12" id="KW-1185">Reference proteome</keyword>
<dbReference type="Proteomes" id="UP000199323">
    <property type="component" value="Unassembled WGS sequence"/>
</dbReference>
<dbReference type="AlphaFoldDB" id="A0A1I2IJ24"/>
<evidence type="ECO:0000256" key="8">
    <source>
        <dbReference type="ARBA" id="ARBA00074219"/>
    </source>
</evidence>
<dbReference type="RefSeq" id="WP_093715392.1">
    <property type="nucleotide sequence ID" value="NZ_FONG01000013.1"/>
</dbReference>
<dbReference type="GO" id="GO:0009251">
    <property type="term" value="P:glucan catabolic process"/>
    <property type="evidence" value="ECO:0007669"/>
    <property type="project" value="TreeGrafter"/>
</dbReference>
<dbReference type="InterPro" id="IPR017853">
    <property type="entry name" value="GH"/>
</dbReference>
<dbReference type="InterPro" id="IPR026891">
    <property type="entry name" value="Fn3-like"/>
</dbReference>
<protein>
    <recommendedName>
        <fullName evidence="8">Exo-alpha-(1-&gt;6)-L-arabinopyranosidase</fullName>
        <ecNumber evidence="3">3.2.1.21</ecNumber>
    </recommendedName>
</protein>
<organism evidence="11 12">
    <name type="scientific">Actinacidiphila alni</name>
    <dbReference type="NCBI Taxonomy" id="380248"/>
    <lineage>
        <taxon>Bacteria</taxon>
        <taxon>Bacillati</taxon>
        <taxon>Actinomycetota</taxon>
        <taxon>Actinomycetes</taxon>
        <taxon>Kitasatosporales</taxon>
        <taxon>Streptomycetaceae</taxon>
        <taxon>Actinacidiphila</taxon>
    </lineage>
</organism>
<gene>
    <name evidence="11" type="ORF">SAMN05216251_113141</name>
</gene>
<dbReference type="SUPFAM" id="SSF51445">
    <property type="entry name" value="(Trans)glycosidases"/>
    <property type="match status" value="1"/>
</dbReference>
<sequence>MQHDRTSEGRIDALLARMTVEEKLGQLQQLAWNGDTGPGGGQNHLAEAAARKGVLGSVLNLHGAAHTNALQRIAVEESRLGVPLLFGFDVVHGFWTTFPIPLAQAAAFDPSVAVRDAEVSAAEARSNGVHWTFSPMMDVTHEPRWGRIAESGGEDPYLTAVLAAAKVRGYQGEDLADPRRVAACAKHFAGYGAVEGGRDYNTVDLSEQRLRNLHLPPFRAAVDAGAASVMAAFTTVGGVPAHAHPHLLTDVLKGEWGFDGVVVSDWGGVRELTVHGLAEDAADAARIAFGAGLDMEMASTHLADHGRELLDRGDLGAARLDDAVRRVLRLKFRLGLFERPYADEAAALGGPTPESRAAARWAAARCTVLLKNDGPVLPLAATVRSLAVLGPFADSADLHGTWSGPGEARFPAVTVLDAVRAAAPDAEVRHAAGGAEAVAAARAADAVVLVVGEPTAVSGEASSRADIGLPPGQEELIHAVAATGTPFAVVLVTGRPLTVEGWIDAAPAVLAAWHPGIEAGHAIADVLFGSVNPGGKLPVTLPRSVGQLPLYYNHENTGRPADPDRPDAPFVSSYLDTAHGPRFPFGHGLSYTEFEIGEPRLAAGTASVAELRAGAHVEVTVAVRNTGPRTGDEVVQLYVHDRAASIVQPVRRLRGFRRVTLAPGESAEVRFRLGADDLGFWTHDPAGRHTVEPGAIDVYAGGSSAARAHRTLMLTR</sequence>
<proteinExistence type="inferred from homology"/>
<reference evidence="11 12" key="1">
    <citation type="submission" date="2016-10" db="EMBL/GenBank/DDBJ databases">
        <authorList>
            <person name="de Groot N.N."/>
        </authorList>
    </citation>
    <scope>NUCLEOTIDE SEQUENCE [LARGE SCALE GENOMIC DNA]</scope>
    <source>
        <strain evidence="11 12">CGMCC 4.3510</strain>
    </source>
</reference>
<dbReference type="PROSITE" id="PS00775">
    <property type="entry name" value="GLYCOSYL_HYDROL_F3"/>
    <property type="match status" value="1"/>
</dbReference>
<evidence type="ECO:0000256" key="3">
    <source>
        <dbReference type="ARBA" id="ARBA00012744"/>
    </source>
</evidence>
<dbReference type="GO" id="GO:0008422">
    <property type="term" value="F:beta-glucosidase activity"/>
    <property type="evidence" value="ECO:0007669"/>
    <property type="project" value="UniProtKB-EC"/>
</dbReference>
<dbReference type="Pfam" id="PF01915">
    <property type="entry name" value="Glyco_hydro_3_C"/>
    <property type="match status" value="1"/>
</dbReference>
<comment type="catalytic activity">
    <reaction evidence="1">
        <text>Hydrolysis of terminal, non-reducing beta-D-glucosyl residues with release of beta-D-glucose.</text>
        <dbReference type="EC" id="3.2.1.21"/>
    </reaction>
</comment>
<evidence type="ECO:0000256" key="2">
    <source>
        <dbReference type="ARBA" id="ARBA00005336"/>
    </source>
</evidence>
<dbReference type="InterPro" id="IPR019800">
    <property type="entry name" value="Glyco_hydro_3_AS"/>
</dbReference>
<evidence type="ECO:0000256" key="6">
    <source>
        <dbReference type="ARBA" id="ARBA00023295"/>
    </source>
</evidence>
<dbReference type="PANTHER" id="PTHR30620">
    <property type="entry name" value="PERIPLASMIC BETA-GLUCOSIDASE-RELATED"/>
    <property type="match status" value="1"/>
</dbReference>
<dbReference type="Pfam" id="PF00933">
    <property type="entry name" value="Glyco_hydro_3"/>
    <property type="match status" value="1"/>
</dbReference>
<dbReference type="Pfam" id="PF14310">
    <property type="entry name" value="Fn3-like"/>
    <property type="match status" value="1"/>
</dbReference>
<evidence type="ECO:0000256" key="9">
    <source>
        <dbReference type="RuleBase" id="RU361161"/>
    </source>
</evidence>
<dbReference type="Gene3D" id="3.20.20.300">
    <property type="entry name" value="Glycoside hydrolase, family 3, N-terminal domain"/>
    <property type="match status" value="1"/>
</dbReference>
<evidence type="ECO:0000313" key="11">
    <source>
        <dbReference type="EMBL" id="SFF40856.1"/>
    </source>
</evidence>
<evidence type="ECO:0000256" key="5">
    <source>
        <dbReference type="ARBA" id="ARBA00022801"/>
    </source>
</evidence>